<evidence type="ECO:0000259" key="4">
    <source>
        <dbReference type="PROSITE" id="PS51123"/>
    </source>
</evidence>
<accession>A0AAP3XSK6</accession>
<dbReference type="PANTHER" id="PTHR30329">
    <property type="entry name" value="STATOR ELEMENT OF FLAGELLAR MOTOR COMPLEX"/>
    <property type="match status" value="1"/>
</dbReference>
<dbReference type="NCBIfam" id="NF006543">
    <property type="entry name" value="PRK09039.1-2"/>
    <property type="match status" value="1"/>
</dbReference>
<dbReference type="PANTHER" id="PTHR30329:SF21">
    <property type="entry name" value="LIPOPROTEIN YIAD-RELATED"/>
    <property type="match status" value="1"/>
</dbReference>
<dbReference type="InterPro" id="IPR036737">
    <property type="entry name" value="OmpA-like_sf"/>
</dbReference>
<gene>
    <name evidence="5" type="ORF">PZ740_12825</name>
</gene>
<dbReference type="RefSeq" id="WP_327789681.1">
    <property type="nucleotide sequence ID" value="NZ_JARGEQ010000126.1"/>
</dbReference>
<dbReference type="Pfam" id="PF00691">
    <property type="entry name" value="OmpA"/>
    <property type="match status" value="1"/>
</dbReference>
<keyword evidence="2" id="KW-0175">Coiled coil</keyword>
<dbReference type="Gene3D" id="3.30.1330.60">
    <property type="entry name" value="OmpA-like domain"/>
    <property type="match status" value="1"/>
</dbReference>
<keyword evidence="6" id="KW-1185">Reference proteome</keyword>
<keyword evidence="1 3" id="KW-0472">Membrane</keyword>
<dbReference type="EMBL" id="JARGEQ010000126">
    <property type="protein sequence ID" value="MDF1587262.1"/>
    <property type="molecule type" value="Genomic_DNA"/>
</dbReference>
<feature type="transmembrane region" description="Helical" evidence="3">
    <location>
        <begin position="21"/>
        <end position="42"/>
    </location>
</feature>
<comment type="caution">
    <text evidence="5">The sequence shown here is derived from an EMBL/GenBank/DDBJ whole genome shotgun (WGS) entry which is preliminary data.</text>
</comment>
<protein>
    <submittedName>
        <fullName evidence="5">Peptidoglycan -binding protein</fullName>
    </submittedName>
</protein>
<name>A0AAP3XSK6_9PROT</name>
<sequence length="480" mass="54454">MARSRRETRHVDIWPGFVDALSTLLLSIIFLLVVFVLGQFFMGQMLQGRDEAMTRLERMVHDLRQQLQLEQDSNAELKRSVGRLSTDLQGAMADRDELRTRLSDSEASRAELDDRLQQATGQRLSLERTLEEMRLSQGDLERQAAATREELEAARQSMAADKEAIELQLAELVQLRRDIEALREVRTDLESQVAALGSQLQTTEEERKALLDQLGQARDQGRSLEAELEQSREKTMLVQREVEEKALRIEELVASSAELEQARSGEAEARSEAEARLEELRRQLTLLTGQLTRLESVLGDKQDEIARQNTTIAELGRRLNLALATKVEELTQYRSEFFGKVRTLLGERENVRVVGDRFVFQSEVLFASGEAEIGPGGRERLAKLAAAFKEIIAEIPDELPWVLQVDGHTDRRPISTPRFPSNWELSTARAISVAEFLISQGIPPDRVAARGFAQFQPLDDGDTEEAFRRNRRIEIKLTTR</sequence>
<dbReference type="SUPFAM" id="SSF103088">
    <property type="entry name" value="OmpA-like"/>
    <property type="match status" value="1"/>
</dbReference>
<dbReference type="AlphaFoldDB" id="A0AAP3XSK6"/>
<dbReference type="InterPro" id="IPR006665">
    <property type="entry name" value="OmpA-like"/>
</dbReference>
<proteinExistence type="predicted"/>
<dbReference type="InterPro" id="IPR050330">
    <property type="entry name" value="Bact_OuterMem_StrucFunc"/>
</dbReference>
<evidence type="ECO:0000256" key="2">
    <source>
        <dbReference type="SAM" id="Coils"/>
    </source>
</evidence>
<feature type="coiled-coil region" evidence="2">
    <location>
        <begin position="53"/>
        <end position="297"/>
    </location>
</feature>
<feature type="domain" description="OmpA-like" evidence="4">
    <location>
        <begin position="354"/>
        <end position="480"/>
    </location>
</feature>
<dbReference type="PROSITE" id="PS51123">
    <property type="entry name" value="OMPA_2"/>
    <property type="match status" value="1"/>
</dbReference>
<keyword evidence="3" id="KW-0812">Transmembrane</keyword>
<organism evidence="5 6">
    <name type="scientific">Marinimicrococcus flavescens</name>
    <dbReference type="NCBI Taxonomy" id="3031815"/>
    <lineage>
        <taxon>Bacteria</taxon>
        <taxon>Pseudomonadati</taxon>
        <taxon>Pseudomonadota</taxon>
        <taxon>Alphaproteobacteria</taxon>
        <taxon>Geminicoccales</taxon>
        <taxon>Geminicoccaceae</taxon>
        <taxon>Marinimicrococcus</taxon>
    </lineage>
</organism>
<dbReference type="CDD" id="cd07185">
    <property type="entry name" value="OmpA_C-like"/>
    <property type="match status" value="1"/>
</dbReference>
<evidence type="ECO:0000313" key="5">
    <source>
        <dbReference type="EMBL" id="MDF1587262.1"/>
    </source>
</evidence>
<reference evidence="5 6" key="1">
    <citation type="submission" date="2023-03" db="EMBL/GenBank/DDBJ databases">
        <title>YIM 152171 draft genome.</title>
        <authorList>
            <person name="Yang Z."/>
        </authorList>
    </citation>
    <scope>NUCLEOTIDE SEQUENCE [LARGE SCALE GENOMIC DNA]</scope>
    <source>
        <strain evidence="5 6">YIM 152171</strain>
    </source>
</reference>
<evidence type="ECO:0000256" key="3">
    <source>
        <dbReference type="SAM" id="Phobius"/>
    </source>
</evidence>
<keyword evidence="3" id="KW-1133">Transmembrane helix</keyword>
<evidence type="ECO:0000313" key="6">
    <source>
        <dbReference type="Proteomes" id="UP001301140"/>
    </source>
</evidence>
<dbReference type="Proteomes" id="UP001301140">
    <property type="component" value="Unassembled WGS sequence"/>
</dbReference>
<dbReference type="GO" id="GO:0016020">
    <property type="term" value="C:membrane"/>
    <property type="evidence" value="ECO:0007669"/>
    <property type="project" value="UniProtKB-UniRule"/>
</dbReference>
<evidence type="ECO:0000256" key="1">
    <source>
        <dbReference type="PROSITE-ProRule" id="PRU00473"/>
    </source>
</evidence>